<sequence>MAAENGHRGSGIAAIMGIGKAVPAHVFPQKSFPDYYFDISNSSHMVDLKAKFTKIYSIPPATNTNFVKNIIRAKQQGIGKYYG</sequence>
<dbReference type="AlphaFoldDB" id="A0A0D3EQY4"/>
<keyword evidence="3" id="KW-1185">Reference proteome</keyword>
<protein>
    <recommendedName>
        <fullName evidence="1">Chalcone/stilbene synthase N-terminal domain-containing protein</fullName>
    </recommendedName>
</protein>
<dbReference type="STRING" id="65489.A0A0D3EQY4"/>
<dbReference type="Gene3D" id="3.40.47.10">
    <property type="match status" value="1"/>
</dbReference>
<evidence type="ECO:0000313" key="3">
    <source>
        <dbReference type="Proteomes" id="UP000026960"/>
    </source>
</evidence>
<evidence type="ECO:0000259" key="1">
    <source>
        <dbReference type="Pfam" id="PF00195"/>
    </source>
</evidence>
<dbReference type="InterPro" id="IPR011141">
    <property type="entry name" value="Polyketide_synthase_type-III"/>
</dbReference>
<dbReference type="PANTHER" id="PTHR11877:SF79">
    <property type="entry name" value="OS04G0304600 PROTEIN"/>
    <property type="match status" value="1"/>
</dbReference>
<dbReference type="EnsemblPlants" id="OBART01G21860.1">
    <property type="protein sequence ID" value="OBART01G21860.1"/>
    <property type="gene ID" value="OBART01G21860"/>
</dbReference>
<dbReference type="InterPro" id="IPR001099">
    <property type="entry name" value="Chalcone/stilbene_synt_N"/>
</dbReference>
<evidence type="ECO:0000313" key="2">
    <source>
        <dbReference type="EnsemblPlants" id="OBART01G21860.1"/>
    </source>
</evidence>
<dbReference type="HOGENOM" id="CLU_2626975_0_0_1"/>
<dbReference type="SUPFAM" id="SSF53901">
    <property type="entry name" value="Thiolase-like"/>
    <property type="match status" value="1"/>
</dbReference>
<dbReference type="Pfam" id="PF00195">
    <property type="entry name" value="Chal_sti_synt_N"/>
    <property type="match status" value="1"/>
</dbReference>
<reference evidence="2" key="1">
    <citation type="journal article" date="2009" name="Rice">
        <title>De Novo Next Generation Sequencing of Plant Genomes.</title>
        <authorList>
            <person name="Rounsley S."/>
            <person name="Marri P.R."/>
            <person name="Yu Y."/>
            <person name="He R."/>
            <person name="Sisneros N."/>
            <person name="Goicoechea J.L."/>
            <person name="Lee S.J."/>
            <person name="Angelova A."/>
            <person name="Kudrna D."/>
            <person name="Luo M."/>
            <person name="Affourtit J."/>
            <person name="Desany B."/>
            <person name="Knight J."/>
            <person name="Niazi F."/>
            <person name="Egholm M."/>
            <person name="Wing R.A."/>
        </authorList>
    </citation>
    <scope>NUCLEOTIDE SEQUENCE [LARGE SCALE GENOMIC DNA]</scope>
    <source>
        <strain evidence="2">cv. IRGC 105608</strain>
    </source>
</reference>
<dbReference type="GO" id="GO:0030639">
    <property type="term" value="P:polyketide biosynthetic process"/>
    <property type="evidence" value="ECO:0007669"/>
    <property type="project" value="TreeGrafter"/>
</dbReference>
<reference evidence="2" key="2">
    <citation type="submission" date="2015-03" db="UniProtKB">
        <authorList>
            <consortium name="EnsemblPlants"/>
        </authorList>
    </citation>
    <scope>IDENTIFICATION</scope>
</reference>
<dbReference type="Proteomes" id="UP000026960">
    <property type="component" value="Chromosome 1"/>
</dbReference>
<dbReference type="PANTHER" id="PTHR11877">
    <property type="entry name" value="HYDROXYMETHYLGLUTARYL-COA SYNTHASE"/>
    <property type="match status" value="1"/>
</dbReference>
<dbReference type="InterPro" id="IPR016039">
    <property type="entry name" value="Thiolase-like"/>
</dbReference>
<name>A0A0D3EQY4_9ORYZ</name>
<feature type="domain" description="Chalcone/stilbene synthase N-terminal" evidence="1">
    <location>
        <begin position="5"/>
        <end position="55"/>
    </location>
</feature>
<dbReference type="GO" id="GO:0016747">
    <property type="term" value="F:acyltransferase activity, transferring groups other than amino-acyl groups"/>
    <property type="evidence" value="ECO:0007669"/>
    <property type="project" value="InterPro"/>
</dbReference>
<organism evidence="2">
    <name type="scientific">Oryza barthii</name>
    <dbReference type="NCBI Taxonomy" id="65489"/>
    <lineage>
        <taxon>Eukaryota</taxon>
        <taxon>Viridiplantae</taxon>
        <taxon>Streptophyta</taxon>
        <taxon>Embryophyta</taxon>
        <taxon>Tracheophyta</taxon>
        <taxon>Spermatophyta</taxon>
        <taxon>Magnoliopsida</taxon>
        <taxon>Liliopsida</taxon>
        <taxon>Poales</taxon>
        <taxon>Poaceae</taxon>
        <taxon>BOP clade</taxon>
        <taxon>Oryzoideae</taxon>
        <taxon>Oryzeae</taxon>
        <taxon>Oryzinae</taxon>
        <taxon>Oryza</taxon>
    </lineage>
</organism>
<dbReference type="Gramene" id="OBART01G21860.1">
    <property type="protein sequence ID" value="OBART01G21860.1"/>
    <property type="gene ID" value="OBART01G21860"/>
</dbReference>
<dbReference type="PaxDb" id="65489-OBART01G21860.1"/>
<accession>A0A0D3EQY4</accession>
<proteinExistence type="predicted"/>